<dbReference type="FunFam" id="3.30.565.10:FF:000003">
    <property type="entry name" value="DNA mismatch repair endonuclease MutL"/>
    <property type="match status" value="1"/>
</dbReference>
<dbReference type="RefSeq" id="WP_093287268.1">
    <property type="nucleotide sequence ID" value="NZ_FOFS01000010.1"/>
</dbReference>
<keyword evidence="4 5" id="KW-0234">DNA repair</keyword>
<dbReference type="STRING" id="489703.SAMN04488038_110194"/>
<evidence type="ECO:0000256" key="2">
    <source>
        <dbReference type="ARBA" id="ARBA00021975"/>
    </source>
</evidence>
<feature type="domain" description="DNA mismatch repair protein S5" evidence="7">
    <location>
        <begin position="210"/>
        <end position="328"/>
    </location>
</feature>
<dbReference type="InterPro" id="IPR013507">
    <property type="entry name" value="DNA_mismatch_S5_2-like"/>
</dbReference>
<sequence length="598" mass="66110">MIRILPDVLVNQIAAGEVVERPAAVVKELVENSLDAGARSIEIEVEQGGSALIRIRDDGRGISRDELPLALTRHATSKIAELDDLERVATLGFRGEALPSILSVSRLKLVSRSAEAAHAWEIGGAGDVEGAARPAAHPQGTSIEVRDLFFNTPARRKFLKSEATEFRQIQQAVSRLALSRFDVGWALRHNKRRVYEFVPAAGEEGRLARLREICGEEFLAQSVAMDESRLGMRLHGWVGLPSFARTQADLQYLYVNGRLVRDRLMGFALRRAFADVMHSTHYPAYVLYLEIDPAAVDVNVHPQKTEVRFRDATRVHDLLFAAVHQLLRRLRPEPEHHHQVRLHSESAAPAAVPGFSAPGTVPRPIPAAAALRLDLREPAPRYEPAPAFDAQPAEPAAVPATDRPLGTALAQVLGIYILAQNEQGLVLIDAHAGHERVVYERLKRQLAEGAVPAQRLLVPEALNLHEDEADALEARREELLRYGFELDRSGPGSVLIRALPPLLARSDVATLLRELVADEAQRDSISHFGEALDAQQRILADVACKAAIKANRRLSLPEMDALLRDMEATELSNQCNHGRPTWVQITLAELDRLFLRGR</sequence>
<dbReference type="SUPFAM" id="SSF118116">
    <property type="entry name" value="DNA mismatch repair protein MutL"/>
    <property type="match status" value="1"/>
</dbReference>
<dbReference type="InterPro" id="IPR014721">
    <property type="entry name" value="Ribsml_uS5_D2-typ_fold_subgr"/>
</dbReference>
<dbReference type="InterPro" id="IPR038973">
    <property type="entry name" value="MutL/Mlh/Pms-like"/>
</dbReference>
<dbReference type="Gene3D" id="3.30.1540.20">
    <property type="entry name" value="MutL, C-terminal domain, dimerisation subdomain"/>
    <property type="match status" value="1"/>
</dbReference>
<dbReference type="InterPro" id="IPR037198">
    <property type="entry name" value="MutL_C_sf"/>
</dbReference>
<keyword evidence="3 5" id="KW-0227">DNA damage</keyword>
<dbReference type="InterPro" id="IPR020568">
    <property type="entry name" value="Ribosomal_Su5_D2-typ_SF"/>
</dbReference>
<name>A0A1H9IVK0_9GAMM</name>
<dbReference type="OrthoDB" id="9763467at2"/>
<dbReference type="AlphaFoldDB" id="A0A1H9IVK0"/>
<dbReference type="InterPro" id="IPR036890">
    <property type="entry name" value="HATPase_C_sf"/>
</dbReference>
<dbReference type="InterPro" id="IPR020667">
    <property type="entry name" value="DNA_mismatch_repair_MutL"/>
</dbReference>
<dbReference type="GO" id="GO:0016887">
    <property type="term" value="F:ATP hydrolysis activity"/>
    <property type="evidence" value="ECO:0007669"/>
    <property type="project" value="InterPro"/>
</dbReference>
<dbReference type="InterPro" id="IPR042120">
    <property type="entry name" value="MutL_C_dimsub"/>
</dbReference>
<dbReference type="Gene3D" id="3.30.1370.100">
    <property type="entry name" value="MutL, C-terminal domain, regulatory subdomain"/>
    <property type="match status" value="1"/>
</dbReference>
<dbReference type="HAMAP" id="MF_00149">
    <property type="entry name" value="DNA_mis_repair"/>
    <property type="match status" value="1"/>
</dbReference>
<accession>A0A1H9IVK0</accession>
<evidence type="ECO:0000256" key="4">
    <source>
        <dbReference type="ARBA" id="ARBA00023204"/>
    </source>
</evidence>
<dbReference type="SUPFAM" id="SSF55874">
    <property type="entry name" value="ATPase domain of HSP90 chaperone/DNA topoisomerase II/histidine kinase"/>
    <property type="match status" value="1"/>
</dbReference>
<evidence type="ECO:0000256" key="3">
    <source>
        <dbReference type="ARBA" id="ARBA00022763"/>
    </source>
</evidence>
<evidence type="ECO:0000313" key="8">
    <source>
        <dbReference type="EMBL" id="SEQ78566.1"/>
    </source>
</evidence>
<dbReference type="PROSITE" id="PS00058">
    <property type="entry name" value="DNA_MISMATCH_REPAIR_1"/>
    <property type="match status" value="1"/>
</dbReference>
<dbReference type="EMBL" id="FOFS01000010">
    <property type="protein sequence ID" value="SEQ78566.1"/>
    <property type="molecule type" value="Genomic_DNA"/>
</dbReference>
<dbReference type="Gene3D" id="3.30.565.10">
    <property type="entry name" value="Histidine kinase-like ATPase, C-terminal domain"/>
    <property type="match status" value="1"/>
</dbReference>
<organism evidence="8 9">
    <name type="scientific">Solimonas aquatica</name>
    <dbReference type="NCBI Taxonomy" id="489703"/>
    <lineage>
        <taxon>Bacteria</taxon>
        <taxon>Pseudomonadati</taxon>
        <taxon>Pseudomonadota</taxon>
        <taxon>Gammaproteobacteria</taxon>
        <taxon>Nevskiales</taxon>
        <taxon>Nevskiaceae</taxon>
        <taxon>Solimonas</taxon>
    </lineage>
</organism>
<evidence type="ECO:0000256" key="1">
    <source>
        <dbReference type="ARBA" id="ARBA00006082"/>
    </source>
</evidence>
<comment type="similarity">
    <text evidence="1 5">Belongs to the DNA mismatch repair MutL/HexB family.</text>
</comment>
<dbReference type="GO" id="GO:0006298">
    <property type="term" value="P:mismatch repair"/>
    <property type="evidence" value="ECO:0007669"/>
    <property type="project" value="UniProtKB-UniRule"/>
</dbReference>
<reference evidence="8 9" key="1">
    <citation type="submission" date="2016-10" db="EMBL/GenBank/DDBJ databases">
        <authorList>
            <person name="de Groot N.N."/>
        </authorList>
    </citation>
    <scope>NUCLEOTIDE SEQUENCE [LARGE SCALE GENOMIC DNA]</scope>
    <source>
        <strain evidence="8 9">DSM 25927</strain>
    </source>
</reference>
<dbReference type="GO" id="GO:0030983">
    <property type="term" value="F:mismatched DNA binding"/>
    <property type="evidence" value="ECO:0007669"/>
    <property type="project" value="InterPro"/>
</dbReference>
<evidence type="ECO:0000313" key="9">
    <source>
        <dbReference type="Proteomes" id="UP000199233"/>
    </source>
</evidence>
<dbReference type="Pfam" id="PF08676">
    <property type="entry name" value="MutL_C"/>
    <property type="match status" value="1"/>
</dbReference>
<dbReference type="InterPro" id="IPR014762">
    <property type="entry name" value="DNA_mismatch_repair_CS"/>
</dbReference>
<dbReference type="CDD" id="cd03482">
    <property type="entry name" value="MutL_Trans_MutL"/>
    <property type="match status" value="1"/>
</dbReference>
<evidence type="ECO:0000259" key="6">
    <source>
        <dbReference type="SMART" id="SM00853"/>
    </source>
</evidence>
<dbReference type="Gene3D" id="3.30.230.10">
    <property type="match status" value="1"/>
</dbReference>
<gene>
    <name evidence="5" type="primary">mutL</name>
    <name evidence="8" type="ORF">SAMN04488038_110194</name>
</gene>
<dbReference type="Proteomes" id="UP000199233">
    <property type="component" value="Unassembled WGS sequence"/>
</dbReference>
<evidence type="ECO:0000256" key="5">
    <source>
        <dbReference type="HAMAP-Rule" id="MF_00149"/>
    </source>
</evidence>
<dbReference type="InterPro" id="IPR002099">
    <property type="entry name" value="MutL/Mlh/PMS"/>
</dbReference>
<dbReference type="SMART" id="SM01340">
    <property type="entry name" value="DNA_mis_repair"/>
    <property type="match status" value="1"/>
</dbReference>
<comment type="function">
    <text evidence="5">This protein is involved in the repair of mismatches in DNA. It is required for dam-dependent methyl-directed DNA mismatch repair. May act as a 'molecular matchmaker', a protein that promotes the formation of a stable complex between two or more DNA-binding proteins in an ATP-dependent manner without itself being part of a final effector complex.</text>
</comment>
<dbReference type="CDD" id="cd16926">
    <property type="entry name" value="HATPase_MutL-MLH-PMS-like"/>
    <property type="match status" value="1"/>
</dbReference>
<dbReference type="NCBIfam" id="TIGR00585">
    <property type="entry name" value="mutl"/>
    <property type="match status" value="1"/>
</dbReference>
<feature type="domain" description="MutL C-terminal dimerisation" evidence="6">
    <location>
        <begin position="408"/>
        <end position="554"/>
    </location>
</feature>
<protein>
    <recommendedName>
        <fullName evidence="2 5">DNA mismatch repair protein MutL</fullName>
    </recommendedName>
</protein>
<dbReference type="Pfam" id="PF13589">
    <property type="entry name" value="HATPase_c_3"/>
    <property type="match status" value="1"/>
</dbReference>
<dbReference type="Pfam" id="PF01119">
    <property type="entry name" value="DNA_mis_repair"/>
    <property type="match status" value="1"/>
</dbReference>
<dbReference type="InterPro" id="IPR042121">
    <property type="entry name" value="MutL_C_regsub"/>
</dbReference>
<proteinExistence type="inferred from homology"/>
<dbReference type="InterPro" id="IPR014790">
    <property type="entry name" value="MutL_C"/>
</dbReference>
<dbReference type="SUPFAM" id="SSF54211">
    <property type="entry name" value="Ribosomal protein S5 domain 2-like"/>
    <property type="match status" value="1"/>
</dbReference>
<dbReference type="GO" id="GO:0005524">
    <property type="term" value="F:ATP binding"/>
    <property type="evidence" value="ECO:0007669"/>
    <property type="project" value="InterPro"/>
</dbReference>
<dbReference type="PANTHER" id="PTHR10073">
    <property type="entry name" value="DNA MISMATCH REPAIR PROTEIN MLH, PMS, MUTL"/>
    <property type="match status" value="1"/>
</dbReference>
<dbReference type="GO" id="GO:0140664">
    <property type="term" value="F:ATP-dependent DNA damage sensor activity"/>
    <property type="evidence" value="ECO:0007669"/>
    <property type="project" value="InterPro"/>
</dbReference>
<keyword evidence="9" id="KW-1185">Reference proteome</keyword>
<dbReference type="SMART" id="SM00853">
    <property type="entry name" value="MutL_C"/>
    <property type="match status" value="1"/>
</dbReference>
<evidence type="ECO:0000259" key="7">
    <source>
        <dbReference type="SMART" id="SM01340"/>
    </source>
</evidence>
<dbReference type="GO" id="GO:0032300">
    <property type="term" value="C:mismatch repair complex"/>
    <property type="evidence" value="ECO:0007669"/>
    <property type="project" value="InterPro"/>
</dbReference>
<dbReference type="PANTHER" id="PTHR10073:SF12">
    <property type="entry name" value="DNA MISMATCH REPAIR PROTEIN MLH1"/>
    <property type="match status" value="1"/>
</dbReference>